<dbReference type="InterPro" id="IPR052954">
    <property type="entry name" value="GPCR-Ligand_Int"/>
</dbReference>
<proteinExistence type="inferred from homology"/>
<feature type="transmembrane region" description="Helical" evidence="6">
    <location>
        <begin position="241"/>
        <end position="260"/>
    </location>
</feature>
<evidence type="ECO:0000256" key="5">
    <source>
        <dbReference type="RuleBase" id="RU000688"/>
    </source>
</evidence>
<evidence type="ECO:0000256" key="4">
    <source>
        <dbReference type="ARBA" id="ARBA00023136"/>
    </source>
</evidence>
<protein>
    <recommendedName>
        <fullName evidence="7">G-protein coupled receptors family 1 profile domain-containing protein</fullName>
    </recommendedName>
</protein>
<feature type="transmembrane region" description="Helical" evidence="6">
    <location>
        <begin position="154"/>
        <end position="176"/>
    </location>
</feature>
<comment type="similarity">
    <text evidence="5">Belongs to the G-protein coupled receptor 1 family.</text>
</comment>
<dbReference type="InterPro" id="IPR017452">
    <property type="entry name" value="GPCR_Rhodpsn_7TM"/>
</dbReference>
<keyword evidence="4 6" id="KW-0472">Membrane</keyword>
<dbReference type="Gene3D" id="1.20.1070.10">
    <property type="entry name" value="Rhodopsin 7-helix transmembrane proteins"/>
    <property type="match status" value="1"/>
</dbReference>
<keyword evidence="5" id="KW-0675">Receptor</keyword>
<sequence>MDILQENNLTIIIQTWMILQNRSFTAEEIARIYDHFLQNANASLDVGSELYVTVDLTQFVEYRIHQALQLYVPPLLLTIGIIGNVLSFYILRHKTMTRHTTNLFLAVLSIADSQVLFIGLFRKWIDVLIGTDIQTESDFLCRTVAVVAYTSSQFSVWLIVSVTVERYIVVCHALRASRICNIRRSRKLVVSLALVLFALNFHFFFTIGVQTEIFQDDVVKRCDALSSFHTLVTKVWPWIDALVYSIMPTLTIIVLNVLIIRQVLIATYGRGILQNGHLIQVEVRRQRTKDSNAKLTIMLLTVSFTFLVTTLPMNIVMITSLFSVSEDSDPRNDAKMWLIRTTAELLMYLNHSINFFLYCATGQKFRNIVIRLICRRSISNASNMSDHSQHLYCSRAYGVNGCTHLKNNSNEETAV</sequence>
<comment type="subcellular location">
    <subcellularLocation>
        <location evidence="1">Membrane</location>
    </subcellularLocation>
</comment>
<keyword evidence="5" id="KW-0297">G-protein coupled receptor</keyword>
<evidence type="ECO:0000256" key="6">
    <source>
        <dbReference type="SAM" id="Phobius"/>
    </source>
</evidence>
<evidence type="ECO:0000256" key="1">
    <source>
        <dbReference type="ARBA" id="ARBA00004370"/>
    </source>
</evidence>
<dbReference type="Pfam" id="PF00001">
    <property type="entry name" value="7tm_1"/>
    <property type="match status" value="1"/>
</dbReference>
<dbReference type="PROSITE" id="PS50262">
    <property type="entry name" value="G_PROTEIN_RECEP_F1_2"/>
    <property type="match status" value="1"/>
</dbReference>
<dbReference type="EMBL" id="VSWD01000012">
    <property type="protein sequence ID" value="KAK3086233.1"/>
    <property type="molecule type" value="Genomic_DNA"/>
</dbReference>
<dbReference type="PRINTS" id="PR00237">
    <property type="entry name" value="GPCRRHODOPSN"/>
</dbReference>
<dbReference type="CDD" id="cd14978">
    <property type="entry name" value="7tmA_FMRFamide_R-like"/>
    <property type="match status" value="1"/>
</dbReference>
<dbReference type="AlphaFoldDB" id="A0AA89BKS5"/>
<feature type="transmembrane region" description="Helical" evidence="6">
    <location>
        <begin position="295"/>
        <end position="317"/>
    </location>
</feature>
<feature type="transmembrane region" description="Helical" evidence="6">
    <location>
        <begin position="188"/>
        <end position="209"/>
    </location>
</feature>
<evidence type="ECO:0000313" key="9">
    <source>
        <dbReference type="Proteomes" id="UP001186944"/>
    </source>
</evidence>
<keyword evidence="3 6" id="KW-1133">Transmembrane helix</keyword>
<organism evidence="8 9">
    <name type="scientific">Pinctada imbricata</name>
    <name type="common">Atlantic pearl-oyster</name>
    <name type="synonym">Pinctada martensii</name>
    <dbReference type="NCBI Taxonomy" id="66713"/>
    <lineage>
        <taxon>Eukaryota</taxon>
        <taxon>Metazoa</taxon>
        <taxon>Spiralia</taxon>
        <taxon>Lophotrochozoa</taxon>
        <taxon>Mollusca</taxon>
        <taxon>Bivalvia</taxon>
        <taxon>Autobranchia</taxon>
        <taxon>Pteriomorphia</taxon>
        <taxon>Pterioida</taxon>
        <taxon>Pterioidea</taxon>
        <taxon>Pteriidae</taxon>
        <taxon>Pinctada</taxon>
    </lineage>
</organism>
<accession>A0AA89BKS5</accession>
<evidence type="ECO:0000256" key="3">
    <source>
        <dbReference type="ARBA" id="ARBA00022989"/>
    </source>
</evidence>
<dbReference type="InterPro" id="IPR000276">
    <property type="entry name" value="GPCR_Rhodpsn"/>
</dbReference>
<feature type="domain" description="G-protein coupled receptors family 1 profile" evidence="7">
    <location>
        <begin position="83"/>
        <end position="358"/>
    </location>
</feature>
<feature type="transmembrane region" description="Helical" evidence="6">
    <location>
        <begin position="103"/>
        <end position="121"/>
    </location>
</feature>
<keyword evidence="5" id="KW-0807">Transducer</keyword>
<dbReference type="PANTHER" id="PTHR46641:SF25">
    <property type="entry name" value="CNMAMIDE RECEPTOR-RELATED"/>
    <property type="match status" value="1"/>
</dbReference>
<gene>
    <name evidence="8" type="ORF">FSP39_015597</name>
</gene>
<dbReference type="SUPFAM" id="SSF81321">
    <property type="entry name" value="Family A G protein-coupled receptor-like"/>
    <property type="match status" value="1"/>
</dbReference>
<feature type="transmembrane region" description="Helical" evidence="6">
    <location>
        <begin position="337"/>
        <end position="361"/>
    </location>
</feature>
<dbReference type="GO" id="GO:0016020">
    <property type="term" value="C:membrane"/>
    <property type="evidence" value="ECO:0007669"/>
    <property type="project" value="UniProtKB-SubCell"/>
</dbReference>
<feature type="transmembrane region" description="Helical" evidence="6">
    <location>
        <begin position="71"/>
        <end position="91"/>
    </location>
</feature>
<comment type="caution">
    <text evidence="8">The sequence shown here is derived from an EMBL/GenBank/DDBJ whole genome shotgun (WGS) entry which is preliminary data.</text>
</comment>
<dbReference type="PROSITE" id="PS00237">
    <property type="entry name" value="G_PROTEIN_RECEP_F1_1"/>
    <property type="match status" value="1"/>
</dbReference>
<evidence type="ECO:0000259" key="7">
    <source>
        <dbReference type="PROSITE" id="PS50262"/>
    </source>
</evidence>
<dbReference type="PANTHER" id="PTHR46641">
    <property type="entry name" value="FMRFAMIDE RECEPTOR-RELATED"/>
    <property type="match status" value="1"/>
</dbReference>
<dbReference type="Proteomes" id="UP001186944">
    <property type="component" value="Unassembled WGS sequence"/>
</dbReference>
<evidence type="ECO:0000256" key="2">
    <source>
        <dbReference type="ARBA" id="ARBA00022692"/>
    </source>
</evidence>
<reference evidence="8" key="1">
    <citation type="submission" date="2019-08" db="EMBL/GenBank/DDBJ databases">
        <title>The improved chromosome-level genome for the pearl oyster Pinctada fucata martensii using PacBio sequencing and Hi-C.</title>
        <authorList>
            <person name="Zheng Z."/>
        </authorList>
    </citation>
    <scope>NUCLEOTIDE SEQUENCE</scope>
    <source>
        <strain evidence="8">ZZ-2019</strain>
        <tissue evidence="8">Adductor muscle</tissue>
    </source>
</reference>
<keyword evidence="2 5" id="KW-0812">Transmembrane</keyword>
<keyword evidence="9" id="KW-1185">Reference proteome</keyword>
<evidence type="ECO:0000313" key="8">
    <source>
        <dbReference type="EMBL" id="KAK3086233.1"/>
    </source>
</evidence>
<dbReference type="GO" id="GO:0004930">
    <property type="term" value="F:G protein-coupled receptor activity"/>
    <property type="evidence" value="ECO:0007669"/>
    <property type="project" value="UniProtKB-KW"/>
</dbReference>
<name>A0AA89BKS5_PINIB</name>